<evidence type="ECO:0008006" key="4">
    <source>
        <dbReference type="Google" id="ProtNLM"/>
    </source>
</evidence>
<dbReference type="AlphaFoldDB" id="A0A0D3DZX2"/>
<feature type="region of interest" description="Disordered" evidence="1">
    <location>
        <begin position="17"/>
        <end position="63"/>
    </location>
</feature>
<proteinExistence type="predicted"/>
<reference evidence="2 3" key="1">
    <citation type="journal article" date="2014" name="Genome Biol.">
        <title>Transcriptome and methylome profiling reveals relics of genome dominance in the mesopolyploid Brassica oleracea.</title>
        <authorList>
            <person name="Parkin I.A."/>
            <person name="Koh C."/>
            <person name="Tang H."/>
            <person name="Robinson S.J."/>
            <person name="Kagale S."/>
            <person name="Clarke W.E."/>
            <person name="Town C.D."/>
            <person name="Nixon J."/>
            <person name="Krishnakumar V."/>
            <person name="Bidwell S.L."/>
            <person name="Denoeud F."/>
            <person name="Belcram H."/>
            <person name="Links M.G."/>
            <person name="Just J."/>
            <person name="Clarke C."/>
            <person name="Bender T."/>
            <person name="Huebert T."/>
            <person name="Mason A.S."/>
            <person name="Pires J.C."/>
            <person name="Barker G."/>
            <person name="Moore J."/>
            <person name="Walley P.G."/>
            <person name="Manoli S."/>
            <person name="Batley J."/>
            <person name="Edwards D."/>
            <person name="Nelson M.N."/>
            <person name="Wang X."/>
            <person name="Paterson A.H."/>
            <person name="King G."/>
            <person name="Bancroft I."/>
            <person name="Chalhoub B."/>
            <person name="Sharpe A.G."/>
        </authorList>
    </citation>
    <scope>NUCLEOTIDE SEQUENCE</scope>
    <source>
        <strain evidence="2 3">cv. TO1000</strain>
    </source>
</reference>
<dbReference type="HOGENOM" id="CLU_1207465_0_0_1"/>
<feature type="compositionally biased region" description="Basic and acidic residues" evidence="1">
    <location>
        <begin position="43"/>
        <end position="56"/>
    </location>
</feature>
<dbReference type="InterPro" id="IPR047137">
    <property type="entry name" value="ORF3"/>
</dbReference>
<evidence type="ECO:0000313" key="2">
    <source>
        <dbReference type="EnsemblPlants" id="Bo9g004290.1"/>
    </source>
</evidence>
<dbReference type="PANTHER" id="PTHR33824:SF5">
    <property type="entry name" value="POLYKETIDE CYCLASE _ DEHYDRASE AND LIPID TRANSPORT PROTEIN"/>
    <property type="match status" value="1"/>
</dbReference>
<accession>A0A0D3DZX2</accession>
<reference evidence="2" key="2">
    <citation type="submission" date="2015-03" db="UniProtKB">
        <authorList>
            <consortium name="EnsemblPlants"/>
        </authorList>
    </citation>
    <scope>IDENTIFICATION</scope>
</reference>
<name>A0A0D3DZX2_BRAOL</name>
<evidence type="ECO:0000256" key="1">
    <source>
        <dbReference type="SAM" id="MobiDB-lite"/>
    </source>
</evidence>
<dbReference type="Gene3D" id="3.30.530.20">
    <property type="match status" value="1"/>
</dbReference>
<dbReference type="EnsemblPlants" id="Bo9g004290.1">
    <property type="protein sequence ID" value="Bo9g004290.1"/>
    <property type="gene ID" value="Bo9g004290"/>
</dbReference>
<protein>
    <recommendedName>
        <fullName evidence="4">Coenzyme Q-binding protein COQ10 START domain-containing protein</fullName>
    </recommendedName>
</protein>
<dbReference type="STRING" id="109376.A0A0D3DZX2"/>
<sequence>TINLVLLSFLTNSLQRDKQNKRPTRVKDSVGERRLGRRKKTRSEKEDSVGERHGDDIQTNMPGLIKPEVADDAKNSRALGDIGERKSKPNRLQRTSRLWFKDGCICEESPELIRTEREREEAKSHTAHTVKHSFHRHLLSFLTDDDAITNLLPSLDYIPGSQFYKVEAIVRGTVRFFPQGPSSCEVELTFAYEVPLLLVPFATALQPLMQGMIKDSLELFAEIAKTTKTT</sequence>
<evidence type="ECO:0000313" key="3">
    <source>
        <dbReference type="Proteomes" id="UP000032141"/>
    </source>
</evidence>
<organism evidence="2 3">
    <name type="scientific">Brassica oleracea var. oleracea</name>
    <dbReference type="NCBI Taxonomy" id="109376"/>
    <lineage>
        <taxon>Eukaryota</taxon>
        <taxon>Viridiplantae</taxon>
        <taxon>Streptophyta</taxon>
        <taxon>Embryophyta</taxon>
        <taxon>Tracheophyta</taxon>
        <taxon>Spermatophyta</taxon>
        <taxon>Magnoliopsida</taxon>
        <taxon>eudicotyledons</taxon>
        <taxon>Gunneridae</taxon>
        <taxon>Pentapetalae</taxon>
        <taxon>rosids</taxon>
        <taxon>malvids</taxon>
        <taxon>Brassicales</taxon>
        <taxon>Brassicaceae</taxon>
        <taxon>Brassiceae</taxon>
        <taxon>Brassica</taxon>
    </lineage>
</organism>
<dbReference type="Gramene" id="Bo9g004290.1">
    <property type="protein sequence ID" value="Bo9g004290.1"/>
    <property type="gene ID" value="Bo9g004290"/>
</dbReference>
<feature type="compositionally biased region" description="Basic and acidic residues" evidence="1">
    <location>
        <begin position="17"/>
        <end position="34"/>
    </location>
</feature>
<dbReference type="PANTHER" id="PTHR33824">
    <property type="entry name" value="POLYKETIDE CYCLASE/DEHYDRASE AND LIPID TRANSPORT SUPERFAMILY PROTEIN"/>
    <property type="match status" value="1"/>
</dbReference>
<keyword evidence="3" id="KW-1185">Reference proteome</keyword>
<dbReference type="Proteomes" id="UP000032141">
    <property type="component" value="Chromosome C9"/>
</dbReference>
<dbReference type="InterPro" id="IPR023393">
    <property type="entry name" value="START-like_dom_sf"/>
</dbReference>